<gene>
    <name evidence="9" type="primary">DTD2</name>
</gene>
<comment type="subcellular location">
    <subcellularLocation>
        <location evidence="1">Cytoplasm</location>
    </subcellularLocation>
</comment>
<dbReference type="PANTHER" id="PTHR10472">
    <property type="entry name" value="D-TYROSYL-TRNA TYR DEACYLASE"/>
    <property type="match status" value="1"/>
</dbReference>
<keyword evidence="8" id="KW-1185">Reference proteome</keyword>
<evidence type="ECO:0000256" key="6">
    <source>
        <dbReference type="ARBA" id="ARBA00047676"/>
    </source>
</evidence>
<dbReference type="Gene3D" id="3.50.80.10">
    <property type="entry name" value="D-tyrosyl-tRNA(Tyr) deacylase"/>
    <property type="match status" value="1"/>
</dbReference>
<dbReference type="InterPro" id="IPR003732">
    <property type="entry name" value="Daa-tRNA_deacyls_DTD"/>
</dbReference>
<evidence type="ECO:0000256" key="2">
    <source>
        <dbReference type="ARBA" id="ARBA00011738"/>
    </source>
</evidence>
<evidence type="ECO:0000313" key="9">
    <source>
        <dbReference type="RefSeq" id="XP_015270677.1"/>
    </source>
</evidence>
<proteinExistence type="predicted"/>
<keyword evidence="5" id="KW-0378">Hydrolase</keyword>
<dbReference type="PANTHER" id="PTHR10472:SF1">
    <property type="entry name" value="D-AMINOACYL-TRNA DEACYLASE 2"/>
    <property type="match status" value="1"/>
</dbReference>
<evidence type="ECO:0000256" key="1">
    <source>
        <dbReference type="ARBA" id="ARBA00004496"/>
    </source>
</evidence>
<protein>
    <recommendedName>
        <fullName evidence="3">D-aminoacyl-tRNA deacylase</fullName>
        <ecNumber evidence="3">3.1.1.96</ecNumber>
    </recommendedName>
</protein>
<dbReference type="GeneID" id="107113818"/>
<comment type="catalytic activity">
    <reaction evidence="7">
        <text>a D-aminoacyl-tRNA + H2O = a tRNA + a D-alpha-amino acid + H(+)</text>
        <dbReference type="Rhea" id="RHEA:13953"/>
        <dbReference type="Rhea" id="RHEA-COMP:10123"/>
        <dbReference type="Rhea" id="RHEA-COMP:10124"/>
        <dbReference type="ChEBI" id="CHEBI:15377"/>
        <dbReference type="ChEBI" id="CHEBI:15378"/>
        <dbReference type="ChEBI" id="CHEBI:59871"/>
        <dbReference type="ChEBI" id="CHEBI:78442"/>
        <dbReference type="ChEBI" id="CHEBI:79333"/>
        <dbReference type="EC" id="3.1.1.96"/>
    </reaction>
</comment>
<keyword evidence="4" id="KW-0963">Cytoplasm</keyword>
<evidence type="ECO:0000256" key="4">
    <source>
        <dbReference type="ARBA" id="ARBA00022490"/>
    </source>
</evidence>
<evidence type="ECO:0000313" key="8">
    <source>
        <dbReference type="Proteomes" id="UP000694871"/>
    </source>
</evidence>
<evidence type="ECO:0000256" key="3">
    <source>
        <dbReference type="ARBA" id="ARBA00013056"/>
    </source>
</evidence>
<organism evidence="8 9">
    <name type="scientific">Gekko japonicus</name>
    <name type="common">Schlegel's Japanese gecko</name>
    <dbReference type="NCBI Taxonomy" id="146911"/>
    <lineage>
        <taxon>Eukaryota</taxon>
        <taxon>Metazoa</taxon>
        <taxon>Chordata</taxon>
        <taxon>Craniata</taxon>
        <taxon>Vertebrata</taxon>
        <taxon>Euteleostomi</taxon>
        <taxon>Lepidosauria</taxon>
        <taxon>Squamata</taxon>
        <taxon>Bifurcata</taxon>
        <taxon>Gekkota</taxon>
        <taxon>Gekkonidae</taxon>
        <taxon>Gekkoninae</taxon>
        <taxon>Gekko</taxon>
    </lineage>
</organism>
<comment type="subunit">
    <text evidence="2">Homodimer.</text>
</comment>
<reference evidence="9" key="1">
    <citation type="submission" date="2025-08" db="UniProtKB">
        <authorList>
            <consortium name="RefSeq"/>
        </authorList>
    </citation>
    <scope>IDENTIFICATION</scope>
</reference>
<dbReference type="SUPFAM" id="SSF69500">
    <property type="entry name" value="DTD-like"/>
    <property type="match status" value="1"/>
</dbReference>
<name>A0ABM1KAE0_GEKJA</name>
<comment type="catalytic activity">
    <reaction evidence="6">
        <text>glycyl-tRNA(Ala) + H2O = tRNA(Ala) + glycine + H(+)</text>
        <dbReference type="Rhea" id="RHEA:53744"/>
        <dbReference type="Rhea" id="RHEA-COMP:9657"/>
        <dbReference type="Rhea" id="RHEA-COMP:13640"/>
        <dbReference type="ChEBI" id="CHEBI:15377"/>
        <dbReference type="ChEBI" id="CHEBI:15378"/>
        <dbReference type="ChEBI" id="CHEBI:57305"/>
        <dbReference type="ChEBI" id="CHEBI:78442"/>
        <dbReference type="ChEBI" id="CHEBI:78522"/>
        <dbReference type="EC" id="3.1.1.96"/>
    </reaction>
</comment>
<evidence type="ECO:0000256" key="5">
    <source>
        <dbReference type="ARBA" id="ARBA00022801"/>
    </source>
</evidence>
<evidence type="ECO:0000256" key="7">
    <source>
        <dbReference type="ARBA" id="ARBA00048018"/>
    </source>
</evidence>
<dbReference type="InterPro" id="IPR023509">
    <property type="entry name" value="DTD-like_sf"/>
</dbReference>
<dbReference type="EC" id="3.1.1.96" evidence="3"/>
<accession>A0ABM1KAE0</accession>
<sequence>MADCSQAPVARALLQQCLYARLQVKPPESGSEAECVEIQRGLIIYVCFFKGANEEIIPKMVNTLLNVKLSETEDGKYVSIVDLPGSILIIPQATLGGKLKGRKMQYHSNIEKEIGMELYSQFVTLCEKELATNARCAEAGVVLRHGTYGNRQVLKADTNGPFTHMIEF</sequence>
<dbReference type="Pfam" id="PF02580">
    <property type="entry name" value="Tyr_Deacylase"/>
    <property type="match status" value="1"/>
</dbReference>
<dbReference type="RefSeq" id="XP_015270677.1">
    <property type="nucleotide sequence ID" value="XM_015415191.1"/>
</dbReference>
<dbReference type="Proteomes" id="UP000694871">
    <property type="component" value="Unplaced"/>
</dbReference>